<proteinExistence type="predicted"/>
<evidence type="ECO:0000256" key="2">
    <source>
        <dbReference type="SAM" id="SignalP"/>
    </source>
</evidence>
<feature type="signal peptide" evidence="2">
    <location>
        <begin position="1"/>
        <end position="24"/>
    </location>
</feature>
<feature type="region of interest" description="Disordered" evidence="1">
    <location>
        <begin position="448"/>
        <end position="477"/>
    </location>
</feature>
<evidence type="ECO:0000313" key="3">
    <source>
        <dbReference type="EMBL" id="KXZ51932.1"/>
    </source>
</evidence>
<accession>A0A150GQB1</accession>
<dbReference type="AlphaFoldDB" id="A0A150GQB1"/>
<comment type="caution">
    <text evidence="3">The sequence shown here is derived from an EMBL/GenBank/DDBJ whole genome shotgun (WGS) entry which is preliminary data.</text>
</comment>
<evidence type="ECO:0000256" key="1">
    <source>
        <dbReference type="SAM" id="MobiDB-lite"/>
    </source>
</evidence>
<dbReference type="Proteomes" id="UP000075714">
    <property type="component" value="Unassembled WGS sequence"/>
</dbReference>
<name>A0A150GQB1_GONPE</name>
<dbReference type="OrthoDB" id="549336at2759"/>
<protein>
    <submittedName>
        <fullName evidence="3">Uncharacterized protein</fullName>
    </submittedName>
</protein>
<keyword evidence="4" id="KW-1185">Reference proteome</keyword>
<evidence type="ECO:0000313" key="4">
    <source>
        <dbReference type="Proteomes" id="UP000075714"/>
    </source>
</evidence>
<sequence>MAPFAWQRTRRRSALLFLAYGAWAAACLAQAAAADASSRLASASNITAKAADLSACPTLRIAVINGVPYHYEVLAGLLHVLSPYAPHTDVYLNRYTRAPTADGAWELLRWSKAKFTTITRGLASVLAKRRPKYDLVILVSTDYELDALTELLKHLPRRLTIAYIHNSDYEHMPRLLEVTAGSSANRSSAVGSAAGDGGGGAGSEVQLVTLSPHAARSLAAASGQPVEWVLAAYPFQPQPDCLEATEVDLLGHCLKGFAMQGKFSSLRRNYSAIWDQLRAHQQELTRGDVGRLFHMNLLGKGDESRLGLPPELQPHVSLMRRLRFATFYNAIHRSFALIPALGSSKYYTDKFSSTILSSLIAGTPVVADARFLAAYRFFTPETVYVQGEGEQEVDVMLRLLRTRAPELLQVRRALRALQDRLNEQAAGFYAGKLRRLCGSASAYGGAAGGRVGGGRSGGGRSGGGSGAASGGGSGLER</sequence>
<gene>
    <name evidence="3" type="ORF">GPECTOR_11g58</name>
</gene>
<feature type="chain" id="PRO_5007562179" evidence="2">
    <location>
        <begin position="25"/>
        <end position="477"/>
    </location>
</feature>
<dbReference type="EMBL" id="LSYV01000012">
    <property type="protein sequence ID" value="KXZ51932.1"/>
    <property type="molecule type" value="Genomic_DNA"/>
</dbReference>
<keyword evidence="2" id="KW-0732">Signal</keyword>
<reference evidence="4" key="1">
    <citation type="journal article" date="2016" name="Nat. Commun.">
        <title>The Gonium pectorale genome demonstrates co-option of cell cycle regulation during the evolution of multicellularity.</title>
        <authorList>
            <person name="Hanschen E.R."/>
            <person name="Marriage T.N."/>
            <person name="Ferris P.J."/>
            <person name="Hamaji T."/>
            <person name="Toyoda A."/>
            <person name="Fujiyama A."/>
            <person name="Neme R."/>
            <person name="Noguchi H."/>
            <person name="Minakuchi Y."/>
            <person name="Suzuki M."/>
            <person name="Kawai-Toyooka H."/>
            <person name="Smith D.R."/>
            <person name="Sparks H."/>
            <person name="Anderson J."/>
            <person name="Bakaric R."/>
            <person name="Luria V."/>
            <person name="Karger A."/>
            <person name="Kirschner M.W."/>
            <person name="Durand P.M."/>
            <person name="Michod R.E."/>
            <person name="Nozaki H."/>
            <person name="Olson B.J."/>
        </authorList>
    </citation>
    <scope>NUCLEOTIDE SEQUENCE [LARGE SCALE GENOMIC DNA]</scope>
    <source>
        <strain evidence="4">NIES-2863</strain>
    </source>
</reference>
<organism evidence="3 4">
    <name type="scientific">Gonium pectorale</name>
    <name type="common">Green alga</name>
    <dbReference type="NCBI Taxonomy" id="33097"/>
    <lineage>
        <taxon>Eukaryota</taxon>
        <taxon>Viridiplantae</taxon>
        <taxon>Chlorophyta</taxon>
        <taxon>core chlorophytes</taxon>
        <taxon>Chlorophyceae</taxon>
        <taxon>CS clade</taxon>
        <taxon>Chlamydomonadales</taxon>
        <taxon>Volvocaceae</taxon>
        <taxon>Gonium</taxon>
    </lineage>
</organism>